<feature type="binding site" evidence="5">
    <location>
        <position position="227"/>
    </location>
    <ligand>
        <name>FAD</name>
        <dbReference type="ChEBI" id="CHEBI:57692"/>
    </ligand>
</feature>
<dbReference type="AlphaFoldDB" id="A0A1H2YPA5"/>
<keyword evidence="3 6" id="KW-0285">Flavoprotein</keyword>
<comment type="similarity">
    <text evidence="2 6">Belongs to the GMC oxidoreductase family.</text>
</comment>
<dbReference type="InterPro" id="IPR036188">
    <property type="entry name" value="FAD/NAD-bd_sf"/>
</dbReference>
<feature type="domain" description="Glucose-methanol-choline oxidoreductase N-terminal" evidence="7">
    <location>
        <begin position="90"/>
        <end position="113"/>
    </location>
</feature>
<reference evidence="9 10" key="1">
    <citation type="submission" date="2016-10" db="EMBL/GenBank/DDBJ databases">
        <authorList>
            <person name="de Groot N.N."/>
        </authorList>
    </citation>
    <scope>NUCLEOTIDE SEQUENCE [LARGE SCALE GENOMIC DNA]</scope>
    <source>
        <strain evidence="9 10">CGMCC 1.8894</strain>
    </source>
</reference>
<evidence type="ECO:0000256" key="4">
    <source>
        <dbReference type="ARBA" id="ARBA00022827"/>
    </source>
</evidence>
<dbReference type="PROSITE" id="PS00623">
    <property type="entry name" value="GMC_OXRED_1"/>
    <property type="match status" value="1"/>
</dbReference>
<evidence type="ECO:0000256" key="3">
    <source>
        <dbReference type="ARBA" id="ARBA00022630"/>
    </source>
</evidence>
<evidence type="ECO:0000259" key="7">
    <source>
        <dbReference type="PROSITE" id="PS00623"/>
    </source>
</evidence>
<dbReference type="Gene3D" id="3.50.50.60">
    <property type="entry name" value="FAD/NAD(P)-binding domain"/>
    <property type="match status" value="1"/>
</dbReference>
<proteinExistence type="inferred from homology"/>
<dbReference type="Pfam" id="PF05199">
    <property type="entry name" value="GMC_oxred_C"/>
    <property type="match status" value="1"/>
</dbReference>
<gene>
    <name evidence="9" type="ORF">SAMN04488238_10583</name>
</gene>
<evidence type="ECO:0000256" key="2">
    <source>
        <dbReference type="ARBA" id="ARBA00010790"/>
    </source>
</evidence>
<dbReference type="Pfam" id="PF00732">
    <property type="entry name" value="GMC_oxred_N"/>
    <property type="match status" value="1"/>
</dbReference>
<feature type="binding site" evidence="5">
    <location>
        <position position="92"/>
    </location>
    <ligand>
        <name>FAD</name>
        <dbReference type="ChEBI" id="CHEBI:57692"/>
    </ligand>
</feature>
<dbReference type="PIRSF" id="PIRSF000137">
    <property type="entry name" value="Alcohol_oxidase"/>
    <property type="match status" value="1"/>
</dbReference>
<keyword evidence="4 5" id="KW-0274">FAD</keyword>
<evidence type="ECO:0000259" key="8">
    <source>
        <dbReference type="PROSITE" id="PS00624"/>
    </source>
</evidence>
<dbReference type="PANTHER" id="PTHR11552:SF147">
    <property type="entry name" value="CHOLINE DEHYDROGENASE, MITOCHONDRIAL"/>
    <property type="match status" value="1"/>
</dbReference>
<evidence type="ECO:0000256" key="6">
    <source>
        <dbReference type="RuleBase" id="RU003968"/>
    </source>
</evidence>
<dbReference type="PROSITE" id="PS00624">
    <property type="entry name" value="GMC_OXRED_2"/>
    <property type="match status" value="1"/>
</dbReference>
<organism evidence="9 10">
    <name type="scientific">Roseicitreum antarcticum</name>
    <dbReference type="NCBI Taxonomy" id="564137"/>
    <lineage>
        <taxon>Bacteria</taxon>
        <taxon>Pseudomonadati</taxon>
        <taxon>Pseudomonadota</taxon>
        <taxon>Alphaproteobacteria</taxon>
        <taxon>Rhodobacterales</taxon>
        <taxon>Paracoccaceae</taxon>
        <taxon>Roseicitreum</taxon>
    </lineage>
</organism>
<dbReference type="InterPro" id="IPR007867">
    <property type="entry name" value="GMC_OxRtase_C"/>
</dbReference>
<accession>A0A1H2YPA5</accession>
<dbReference type="STRING" id="564137.SAMN04488238_10583"/>
<dbReference type="Proteomes" id="UP000198539">
    <property type="component" value="Unassembled WGS sequence"/>
</dbReference>
<evidence type="ECO:0000313" key="10">
    <source>
        <dbReference type="Proteomes" id="UP000198539"/>
    </source>
</evidence>
<dbReference type="GO" id="GO:0050660">
    <property type="term" value="F:flavin adenine dinucleotide binding"/>
    <property type="evidence" value="ECO:0007669"/>
    <property type="project" value="InterPro"/>
</dbReference>
<name>A0A1H2YPA5_9RHOB</name>
<sequence length="552" mass="58972">MSSADAPADFGQFDVVIVGAGSAGCVLANRLSADARRRVLLIEAGGSDNHPWVHIPVGYLFAIGNPRLDWCFRTQPVPGLNGRSLLYPRGKVLGGSSSINGMIYMRGQAADYDHWRDLGNPGWGWEDVLPLFRRSERHFGAADAHHATEGELRVEQQRLRWPILDEVATAAQQMGIPVSADFNAGDNEGVGYFPVNQRRGLRWNARKAFLDPARARPNLRIVTGAQVVRLTLEGRRVTGAVFRDRSGHYHVRAGQEVVLCAGAIGTPQILELSGIGRPDVVRRLGLPMVHALSGVGENLQDHLQLRMIFSISGARTLNDRARSLWGKAGIALQYALTQSGPMAMAPSQLGIFTRSDPGQDRANIEYHVQPLSLDAFGQPLHRTPALTVSVCNLRPSTRGASHATSPDPAAAPAIQPAYLATDADRKVAADSIRHARRLMAQPHLAQFSPVEVKPGAGAPDADDATLAALAADIGTTIFHPVGTARMGDDALAVTDAELRVHGLSGLRIADCSVMPRIVSGNTHAPAVMIGEKAADLIAAGSGLTAIPRKTAS</sequence>
<dbReference type="GO" id="GO:0016614">
    <property type="term" value="F:oxidoreductase activity, acting on CH-OH group of donors"/>
    <property type="evidence" value="ECO:0007669"/>
    <property type="project" value="InterPro"/>
</dbReference>
<dbReference type="SUPFAM" id="SSF54373">
    <property type="entry name" value="FAD-linked reductases, C-terminal domain"/>
    <property type="match status" value="1"/>
</dbReference>
<dbReference type="Gene3D" id="3.30.560.10">
    <property type="entry name" value="Glucose Oxidase, domain 3"/>
    <property type="match status" value="1"/>
</dbReference>
<dbReference type="InterPro" id="IPR012132">
    <property type="entry name" value="GMC_OxRdtase"/>
</dbReference>
<evidence type="ECO:0000313" key="9">
    <source>
        <dbReference type="EMBL" id="SDX06997.1"/>
    </source>
</evidence>
<comment type="cofactor">
    <cofactor evidence="1 5">
        <name>FAD</name>
        <dbReference type="ChEBI" id="CHEBI:57692"/>
    </cofactor>
</comment>
<keyword evidence="10" id="KW-1185">Reference proteome</keyword>
<evidence type="ECO:0000256" key="1">
    <source>
        <dbReference type="ARBA" id="ARBA00001974"/>
    </source>
</evidence>
<protein>
    <submittedName>
        <fullName evidence="9">Choline dehydrogenase</fullName>
    </submittedName>
</protein>
<feature type="domain" description="Glucose-methanol-choline oxidoreductase N-terminal" evidence="8">
    <location>
        <begin position="262"/>
        <end position="276"/>
    </location>
</feature>
<dbReference type="SUPFAM" id="SSF51905">
    <property type="entry name" value="FAD/NAD(P)-binding domain"/>
    <property type="match status" value="1"/>
</dbReference>
<dbReference type="EMBL" id="FNOM01000005">
    <property type="protein sequence ID" value="SDX06997.1"/>
    <property type="molecule type" value="Genomic_DNA"/>
</dbReference>
<evidence type="ECO:0000256" key="5">
    <source>
        <dbReference type="PIRSR" id="PIRSR000137-2"/>
    </source>
</evidence>
<dbReference type="InterPro" id="IPR000172">
    <property type="entry name" value="GMC_OxRdtase_N"/>
</dbReference>
<dbReference type="OrthoDB" id="9785276at2"/>
<dbReference type="RefSeq" id="WP_092889195.1">
    <property type="nucleotide sequence ID" value="NZ_FNOM01000005.1"/>
</dbReference>
<dbReference type="PANTHER" id="PTHR11552">
    <property type="entry name" value="GLUCOSE-METHANOL-CHOLINE GMC OXIDOREDUCTASE"/>
    <property type="match status" value="1"/>
</dbReference>